<keyword evidence="1" id="KW-0812">Transmembrane</keyword>
<evidence type="ECO:0000313" key="2">
    <source>
        <dbReference type="EMBL" id="KIK09853.1"/>
    </source>
</evidence>
<feature type="transmembrane region" description="Helical" evidence="1">
    <location>
        <begin position="35"/>
        <end position="55"/>
    </location>
</feature>
<keyword evidence="1" id="KW-1133">Transmembrane helix</keyword>
<name>A0A0C9YPA8_9AGAR</name>
<dbReference type="EMBL" id="KN838537">
    <property type="protein sequence ID" value="KIK09853.1"/>
    <property type="molecule type" value="Genomic_DNA"/>
</dbReference>
<feature type="non-terminal residue" evidence="2">
    <location>
        <position position="84"/>
    </location>
</feature>
<dbReference type="HOGENOM" id="CLU_2533622_0_0_1"/>
<keyword evidence="3" id="KW-1185">Reference proteome</keyword>
<dbReference type="AlphaFoldDB" id="A0A0C9YPA8"/>
<dbReference type="OrthoDB" id="10346721at2759"/>
<accession>A0A0C9YPA8</accession>
<reference evidence="3" key="2">
    <citation type="submission" date="2015-01" db="EMBL/GenBank/DDBJ databases">
        <title>Evolutionary Origins and Diversification of the Mycorrhizal Mutualists.</title>
        <authorList>
            <consortium name="DOE Joint Genome Institute"/>
            <consortium name="Mycorrhizal Genomics Consortium"/>
            <person name="Kohler A."/>
            <person name="Kuo A."/>
            <person name="Nagy L.G."/>
            <person name="Floudas D."/>
            <person name="Copeland A."/>
            <person name="Barry K.W."/>
            <person name="Cichocki N."/>
            <person name="Veneault-Fourrey C."/>
            <person name="LaButti K."/>
            <person name="Lindquist E.A."/>
            <person name="Lipzen A."/>
            <person name="Lundell T."/>
            <person name="Morin E."/>
            <person name="Murat C."/>
            <person name="Riley R."/>
            <person name="Ohm R."/>
            <person name="Sun H."/>
            <person name="Tunlid A."/>
            <person name="Henrissat B."/>
            <person name="Grigoriev I.V."/>
            <person name="Hibbett D.S."/>
            <person name="Martin F."/>
        </authorList>
    </citation>
    <scope>NUCLEOTIDE SEQUENCE [LARGE SCALE GENOMIC DNA]</scope>
    <source>
        <strain evidence="3">LaAM-08-1</strain>
    </source>
</reference>
<proteinExistence type="predicted"/>
<reference evidence="2 3" key="1">
    <citation type="submission" date="2014-04" db="EMBL/GenBank/DDBJ databases">
        <authorList>
            <consortium name="DOE Joint Genome Institute"/>
            <person name="Kuo A."/>
            <person name="Kohler A."/>
            <person name="Nagy L.G."/>
            <person name="Floudas D."/>
            <person name="Copeland A."/>
            <person name="Barry K.W."/>
            <person name="Cichocki N."/>
            <person name="Veneault-Fourrey C."/>
            <person name="LaButti K."/>
            <person name="Lindquist E.A."/>
            <person name="Lipzen A."/>
            <person name="Lundell T."/>
            <person name="Morin E."/>
            <person name="Murat C."/>
            <person name="Sun H."/>
            <person name="Tunlid A."/>
            <person name="Henrissat B."/>
            <person name="Grigoriev I.V."/>
            <person name="Hibbett D.S."/>
            <person name="Martin F."/>
            <person name="Nordberg H.P."/>
            <person name="Cantor M.N."/>
            <person name="Hua S.X."/>
        </authorList>
    </citation>
    <scope>NUCLEOTIDE SEQUENCE [LARGE SCALE GENOMIC DNA]</scope>
    <source>
        <strain evidence="2 3">LaAM-08-1</strain>
    </source>
</reference>
<protein>
    <submittedName>
        <fullName evidence="2">Uncharacterized protein</fullName>
    </submittedName>
</protein>
<sequence length="84" mass="9689">IFSRKRHSYCSNHGPTTSNASPYPFLFHHLPVRHLTVFICVFITGSLAAGHYWVFDIILLSEFDQMFLVDHSKAIVQISAVRWL</sequence>
<dbReference type="Proteomes" id="UP000054477">
    <property type="component" value="Unassembled WGS sequence"/>
</dbReference>
<organism evidence="2 3">
    <name type="scientific">Laccaria amethystina LaAM-08-1</name>
    <dbReference type="NCBI Taxonomy" id="1095629"/>
    <lineage>
        <taxon>Eukaryota</taxon>
        <taxon>Fungi</taxon>
        <taxon>Dikarya</taxon>
        <taxon>Basidiomycota</taxon>
        <taxon>Agaricomycotina</taxon>
        <taxon>Agaricomycetes</taxon>
        <taxon>Agaricomycetidae</taxon>
        <taxon>Agaricales</taxon>
        <taxon>Agaricineae</taxon>
        <taxon>Hydnangiaceae</taxon>
        <taxon>Laccaria</taxon>
    </lineage>
</organism>
<gene>
    <name evidence="2" type="ORF">K443DRAFT_81729</name>
</gene>
<evidence type="ECO:0000313" key="3">
    <source>
        <dbReference type="Proteomes" id="UP000054477"/>
    </source>
</evidence>
<evidence type="ECO:0000256" key="1">
    <source>
        <dbReference type="SAM" id="Phobius"/>
    </source>
</evidence>
<keyword evidence="1" id="KW-0472">Membrane</keyword>